<reference evidence="2 3" key="1">
    <citation type="journal article" date="2023" name="Nat. Commun.">
        <title>Origin of minicircular mitochondrial genomes in red algae.</title>
        <authorList>
            <person name="Lee Y."/>
            <person name="Cho C.H."/>
            <person name="Lee Y.M."/>
            <person name="Park S.I."/>
            <person name="Yang J.H."/>
            <person name="West J.A."/>
            <person name="Bhattacharya D."/>
            <person name="Yoon H.S."/>
        </authorList>
    </citation>
    <scope>NUCLEOTIDE SEQUENCE [LARGE SCALE GENOMIC DNA]</scope>
    <source>
        <strain evidence="2 3">CCMP1338</strain>
        <tissue evidence="2">Whole cell</tissue>
    </source>
</reference>
<evidence type="ECO:0000313" key="3">
    <source>
        <dbReference type="Proteomes" id="UP001157974"/>
    </source>
</evidence>
<dbReference type="InterPro" id="IPR045136">
    <property type="entry name" value="Iah1-like"/>
</dbReference>
<dbReference type="PANTHER" id="PTHR14209:SF19">
    <property type="entry name" value="ISOAMYL ACETATE-HYDROLYZING ESTERASE 1 HOMOLOG"/>
    <property type="match status" value="1"/>
</dbReference>
<dbReference type="InterPro" id="IPR013830">
    <property type="entry name" value="SGNH_hydro"/>
</dbReference>
<dbReference type="Proteomes" id="UP001157974">
    <property type="component" value="Unassembled WGS sequence"/>
</dbReference>
<protein>
    <recommendedName>
        <fullName evidence="1">SGNH hydrolase-type esterase domain-containing protein</fullName>
    </recommendedName>
</protein>
<sequence>MNRKRVLFLGDSLTQNGMNQELCGFVGSFAHAYQRHADVVLRGYSGYNTTMVMDRIDSILVGVPRILHLCVICLGANDAAIIGAGTNNDVDVETYTKNLKQLILLLKERETQNIVLMTPPFVDLGKPDGVTPVRTAEHTERYADAVLQLAIEEGVHSIDLFSTTNESDLVDGIHFNSKGNKHVYKQLEVLIADKIPDMDIVNIETDLPDWKDICKPDPDVVATMLKTS</sequence>
<dbReference type="InterPro" id="IPR036514">
    <property type="entry name" value="SGNH_hydro_sf"/>
</dbReference>
<dbReference type="Gene3D" id="3.40.50.1110">
    <property type="entry name" value="SGNH hydrolase"/>
    <property type="match status" value="1"/>
</dbReference>
<feature type="domain" description="SGNH hydrolase-type esterase" evidence="1">
    <location>
        <begin position="8"/>
        <end position="181"/>
    </location>
</feature>
<accession>A0AAV8V3Q4</accession>
<organism evidence="2 3">
    <name type="scientific">Rhodosorus marinus</name>
    <dbReference type="NCBI Taxonomy" id="101924"/>
    <lineage>
        <taxon>Eukaryota</taxon>
        <taxon>Rhodophyta</taxon>
        <taxon>Stylonematophyceae</taxon>
        <taxon>Stylonematales</taxon>
        <taxon>Stylonemataceae</taxon>
        <taxon>Rhodosorus</taxon>
    </lineage>
</organism>
<keyword evidence="3" id="KW-1185">Reference proteome</keyword>
<gene>
    <name evidence="2" type="ORF">NDN08_007652</name>
</gene>
<dbReference type="Pfam" id="PF13472">
    <property type="entry name" value="Lipase_GDSL_2"/>
    <property type="match status" value="1"/>
</dbReference>
<dbReference type="SUPFAM" id="SSF52266">
    <property type="entry name" value="SGNH hydrolase"/>
    <property type="match status" value="1"/>
</dbReference>
<comment type="caution">
    <text evidence="2">The sequence shown here is derived from an EMBL/GenBank/DDBJ whole genome shotgun (WGS) entry which is preliminary data.</text>
</comment>
<dbReference type="PANTHER" id="PTHR14209">
    <property type="entry name" value="ISOAMYL ACETATE-HYDROLYZING ESTERASE 1"/>
    <property type="match status" value="1"/>
</dbReference>
<dbReference type="AlphaFoldDB" id="A0AAV8V3Q4"/>
<proteinExistence type="predicted"/>
<dbReference type="EMBL" id="JAMWBK010000002">
    <property type="protein sequence ID" value="KAJ8907541.1"/>
    <property type="molecule type" value="Genomic_DNA"/>
</dbReference>
<name>A0AAV8V3Q4_9RHOD</name>
<evidence type="ECO:0000259" key="1">
    <source>
        <dbReference type="Pfam" id="PF13472"/>
    </source>
</evidence>
<evidence type="ECO:0000313" key="2">
    <source>
        <dbReference type="EMBL" id="KAJ8907541.1"/>
    </source>
</evidence>